<dbReference type="WBParaSite" id="ALUE_0001224101-mRNA-1">
    <property type="protein sequence ID" value="ALUE_0001224101-mRNA-1"/>
    <property type="gene ID" value="ALUE_0001224101"/>
</dbReference>
<proteinExistence type="predicted"/>
<reference evidence="2" key="1">
    <citation type="submission" date="2017-02" db="UniProtKB">
        <authorList>
            <consortium name="WormBaseParasite"/>
        </authorList>
    </citation>
    <scope>IDENTIFICATION</scope>
</reference>
<evidence type="ECO:0000313" key="1">
    <source>
        <dbReference type="Proteomes" id="UP000036681"/>
    </source>
</evidence>
<evidence type="ECO:0000313" key="2">
    <source>
        <dbReference type="WBParaSite" id="ALUE_0001224101-mRNA-1"/>
    </source>
</evidence>
<organism evidence="1 2">
    <name type="scientific">Ascaris lumbricoides</name>
    <name type="common">Giant roundworm</name>
    <dbReference type="NCBI Taxonomy" id="6252"/>
    <lineage>
        <taxon>Eukaryota</taxon>
        <taxon>Metazoa</taxon>
        <taxon>Ecdysozoa</taxon>
        <taxon>Nematoda</taxon>
        <taxon>Chromadorea</taxon>
        <taxon>Rhabditida</taxon>
        <taxon>Spirurina</taxon>
        <taxon>Ascaridomorpha</taxon>
        <taxon>Ascaridoidea</taxon>
        <taxon>Ascarididae</taxon>
        <taxon>Ascaris</taxon>
    </lineage>
</organism>
<sequence length="85" mass="9437">MCAILSFSVSHSNTLTCSFLVFCDLNGNLFQPATAEFERLASLIETTKTAWAPMGEGLVTENRPRKREIFQSWDPSDGKPAVQNL</sequence>
<dbReference type="AlphaFoldDB" id="A0A0M3I5K9"/>
<name>A0A0M3I5K9_ASCLU</name>
<accession>A0A0M3I5K9</accession>
<keyword evidence="1" id="KW-1185">Reference proteome</keyword>
<dbReference type="Proteomes" id="UP000036681">
    <property type="component" value="Unplaced"/>
</dbReference>
<protein>
    <submittedName>
        <fullName evidence="2">Uncharacterized protein</fullName>
    </submittedName>
</protein>